<feature type="compositionally biased region" description="Polar residues" evidence="1">
    <location>
        <begin position="268"/>
        <end position="277"/>
    </location>
</feature>
<gene>
    <name evidence="2" type="ORF">RclHR1_10570008</name>
</gene>
<feature type="compositionally biased region" description="Polar residues" evidence="1">
    <location>
        <begin position="297"/>
        <end position="314"/>
    </location>
</feature>
<name>A0A2Z6Q1X2_9GLOM</name>
<evidence type="ECO:0000313" key="3">
    <source>
        <dbReference type="Proteomes" id="UP000247702"/>
    </source>
</evidence>
<keyword evidence="3" id="KW-1185">Reference proteome</keyword>
<protein>
    <submittedName>
        <fullName evidence="2">Uncharacterized protein</fullName>
    </submittedName>
</protein>
<sequence>MILSSLESSHQEESNVDPLPASPETSTNTWKLVLTKNQKKKLKKQEKRAEKAKLLQENATLNSSTASPDSTLDSHKPILSQPLPQPSAYDKRCDKSDDKTASLTIKKRKSESSTGDNNLIITGYQLEENDKNLTLDLVVYDIPAKWTNYQLLSELNKWGKVVSVSTRVQKKYQTARVRLTPNHNCLKAYNNGDWTVSLSSIPVRWFPAAWFLSERNNLQSFKIIQEQDGTRTLIGYFATWDALSRKRQPKATGSGSNSSSHKKAGSSPVLTGSNRTPLGSRKSCNNNHENNTNSFNLAQSQKPSGRSTSSNMNKGQRKSGNGHMGNFNKVEIKHLLEQLISLCC</sequence>
<reference evidence="2 3" key="1">
    <citation type="submission" date="2017-11" db="EMBL/GenBank/DDBJ databases">
        <title>The genome of Rhizophagus clarus HR1 reveals common genetic basis of auxotrophy among arbuscular mycorrhizal fungi.</title>
        <authorList>
            <person name="Kobayashi Y."/>
        </authorList>
    </citation>
    <scope>NUCLEOTIDE SEQUENCE [LARGE SCALE GENOMIC DNA]</scope>
    <source>
        <strain evidence="2 3">HR1</strain>
    </source>
</reference>
<evidence type="ECO:0000313" key="2">
    <source>
        <dbReference type="EMBL" id="GBB83910.1"/>
    </source>
</evidence>
<feature type="region of interest" description="Disordered" evidence="1">
    <location>
        <begin position="1"/>
        <end position="96"/>
    </location>
</feature>
<dbReference type="Proteomes" id="UP000247702">
    <property type="component" value="Unassembled WGS sequence"/>
</dbReference>
<proteinExistence type="predicted"/>
<feature type="compositionally biased region" description="Basic residues" evidence="1">
    <location>
        <begin position="37"/>
        <end position="46"/>
    </location>
</feature>
<dbReference type="AlphaFoldDB" id="A0A2Z6Q1X2"/>
<organism evidence="2 3">
    <name type="scientific">Rhizophagus clarus</name>
    <dbReference type="NCBI Taxonomy" id="94130"/>
    <lineage>
        <taxon>Eukaryota</taxon>
        <taxon>Fungi</taxon>
        <taxon>Fungi incertae sedis</taxon>
        <taxon>Mucoromycota</taxon>
        <taxon>Glomeromycotina</taxon>
        <taxon>Glomeromycetes</taxon>
        <taxon>Glomerales</taxon>
        <taxon>Glomeraceae</taxon>
        <taxon>Rhizophagus</taxon>
    </lineage>
</organism>
<dbReference type="EMBL" id="BEXD01000066">
    <property type="protein sequence ID" value="GBB83910.1"/>
    <property type="molecule type" value="Genomic_DNA"/>
</dbReference>
<feature type="compositionally biased region" description="Low complexity" evidence="1">
    <location>
        <begin position="250"/>
        <end position="259"/>
    </location>
</feature>
<accession>A0A2Z6Q1X2</accession>
<feature type="compositionally biased region" description="Polar residues" evidence="1">
    <location>
        <begin position="57"/>
        <end position="71"/>
    </location>
</feature>
<evidence type="ECO:0000256" key="1">
    <source>
        <dbReference type="SAM" id="MobiDB-lite"/>
    </source>
</evidence>
<feature type="compositionally biased region" description="Low complexity" evidence="1">
    <location>
        <begin position="285"/>
        <end position="296"/>
    </location>
</feature>
<feature type="region of interest" description="Disordered" evidence="1">
    <location>
        <begin position="248"/>
        <end position="326"/>
    </location>
</feature>
<comment type="caution">
    <text evidence="2">The sequence shown here is derived from an EMBL/GenBank/DDBJ whole genome shotgun (WGS) entry which is preliminary data.</text>
</comment>